<evidence type="ECO:0000259" key="2">
    <source>
        <dbReference type="Pfam" id="PF25215"/>
    </source>
</evidence>
<sequence length="119" mass="13066">MSQHHQPAFTIACEACGVDTDTDSANEIVAFYRRHHRQTGHDVVLTRADLEFDLPVADDDLESVVAELEAHYDDGVPIGVVAAVMSERGYAVGETLEEIDDVRMTGALYEPRDDHLAAV</sequence>
<evidence type="ECO:0000259" key="1">
    <source>
        <dbReference type="Pfam" id="PF25214"/>
    </source>
</evidence>
<dbReference type="InterPro" id="IPR036388">
    <property type="entry name" value="WH-like_DNA-bd_sf"/>
</dbReference>
<dbReference type="AlphaFoldDB" id="A0A5P9P2B7"/>
<feature type="domain" description="HVO-B0008-like C-terminal" evidence="2">
    <location>
        <begin position="66"/>
        <end position="116"/>
    </location>
</feature>
<dbReference type="EMBL" id="CP045488">
    <property type="protein sequence ID" value="QFU82176.1"/>
    <property type="molecule type" value="Genomic_DNA"/>
</dbReference>
<evidence type="ECO:0000313" key="4">
    <source>
        <dbReference type="Proteomes" id="UP000326170"/>
    </source>
</evidence>
<reference evidence="3 4" key="1">
    <citation type="journal article" date="2007" name="Int. J. Syst. Evol. Microbiol.">
        <title>Natronorubrum sulfidifaciens sp. nov., an extremely haloalkaliphilic archaeon isolated from Aiding salt lake in Xin-Jiang, China.</title>
        <authorList>
            <person name="Cui H.L."/>
            <person name="Tohty D."/>
            <person name="Liu H.C."/>
            <person name="Liu S.J."/>
            <person name="Oren A."/>
            <person name="Zhou P.J."/>
        </authorList>
    </citation>
    <scope>NUCLEOTIDE SEQUENCE [LARGE SCALE GENOMIC DNA]</scope>
    <source>
        <strain evidence="3 4">7-3</strain>
    </source>
</reference>
<dbReference type="Pfam" id="PF25214">
    <property type="entry name" value="HVO_B0008_N"/>
    <property type="match status" value="1"/>
</dbReference>
<dbReference type="InterPro" id="IPR057409">
    <property type="entry name" value="HVO_B0008-like_N"/>
</dbReference>
<protein>
    <submittedName>
        <fullName evidence="3">Uncharacterized protein</fullName>
    </submittedName>
</protein>
<dbReference type="Pfam" id="PF25215">
    <property type="entry name" value="HVO_B0008_C"/>
    <property type="match status" value="1"/>
</dbReference>
<organism evidence="3 4">
    <name type="scientific">Natronorubrum aibiense</name>
    <dbReference type="NCBI Taxonomy" id="348826"/>
    <lineage>
        <taxon>Archaea</taxon>
        <taxon>Methanobacteriati</taxon>
        <taxon>Methanobacteriota</taxon>
        <taxon>Stenosarchaea group</taxon>
        <taxon>Halobacteria</taxon>
        <taxon>Halobacteriales</taxon>
        <taxon>Natrialbaceae</taxon>
        <taxon>Natronorubrum</taxon>
    </lineage>
</organism>
<dbReference type="InterPro" id="IPR057410">
    <property type="entry name" value="HVO_B0008-like_C"/>
</dbReference>
<dbReference type="GeneID" id="42300651"/>
<keyword evidence="4" id="KW-1185">Reference proteome</keyword>
<dbReference type="Proteomes" id="UP000326170">
    <property type="component" value="Chromosome"/>
</dbReference>
<gene>
    <name evidence="3" type="ORF">GCU68_06345</name>
</gene>
<dbReference type="RefSeq" id="WP_152939957.1">
    <property type="nucleotide sequence ID" value="NZ_CP045488.1"/>
</dbReference>
<dbReference type="OrthoDB" id="264402at2157"/>
<name>A0A5P9P2B7_9EURY</name>
<evidence type="ECO:0000313" key="3">
    <source>
        <dbReference type="EMBL" id="QFU82176.1"/>
    </source>
</evidence>
<accession>A0A5P9P2B7</accession>
<feature type="domain" description="HVO-B0008-like N-terminal" evidence="1">
    <location>
        <begin position="12"/>
        <end position="45"/>
    </location>
</feature>
<dbReference type="KEGG" id="nas:GCU68_06345"/>
<proteinExistence type="predicted"/>
<dbReference type="Gene3D" id="1.10.10.10">
    <property type="entry name" value="Winged helix-like DNA-binding domain superfamily/Winged helix DNA-binding domain"/>
    <property type="match status" value="1"/>
</dbReference>